<keyword evidence="3" id="KW-0813">Transport</keyword>
<dbReference type="GO" id="GO:0097272">
    <property type="term" value="P:ammonium homeostasis"/>
    <property type="evidence" value="ECO:0007669"/>
    <property type="project" value="TreeGrafter"/>
</dbReference>
<feature type="transmembrane region" description="Helical" evidence="8">
    <location>
        <begin position="267"/>
        <end position="290"/>
    </location>
</feature>
<proteinExistence type="inferred from homology"/>
<keyword evidence="7" id="KW-0924">Ammonia transport</keyword>
<accession>A0A6J6G3E2</accession>
<keyword evidence="5 8" id="KW-1133">Transmembrane helix</keyword>
<feature type="transmembrane region" description="Helical" evidence="8">
    <location>
        <begin position="302"/>
        <end position="320"/>
    </location>
</feature>
<dbReference type="PROSITE" id="PS01219">
    <property type="entry name" value="AMMONIUM_TRANSP"/>
    <property type="match status" value="1"/>
</dbReference>
<feature type="transmembrane region" description="Helical" evidence="8">
    <location>
        <begin position="155"/>
        <end position="176"/>
    </location>
</feature>
<dbReference type="GO" id="GO:0016020">
    <property type="term" value="C:membrane"/>
    <property type="evidence" value="ECO:0007669"/>
    <property type="project" value="UniProtKB-SubCell"/>
</dbReference>
<feature type="transmembrane region" description="Helical" evidence="8">
    <location>
        <begin position="418"/>
        <end position="440"/>
    </location>
</feature>
<name>A0A6J6G3E2_9ZZZZ</name>
<evidence type="ECO:0000256" key="5">
    <source>
        <dbReference type="ARBA" id="ARBA00022989"/>
    </source>
</evidence>
<evidence type="ECO:0000313" key="10">
    <source>
        <dbReference type="EMBL" id="CAB4593734.1"/>
    </source>
</evidence>
<keyword evidence="4 8" id="KW-0812">Transmembrane</keyword>
<dbReference type="SUPFAM" id="SSF111352">
    <property type="entry name" value="Ammonium transporter"/>
    <property type="match status" value="1"/>
</dbReference>
<dbReference type="PANTHER" id="PTHR11730:SF6">
    <property type="entry name" value="AMMONIUM TRANSPORTER"/>
    <property type="match status" value="1"/>
</dbReference>
<reference evidence="10" key="1">
    <citation type="submission" date="2020-05" db="EMBL/GenBank/DDBJ databases">
        <authorList>
            <person name="Chiriac C."/>
            <person name="Salcher M."/>
            <person name="Ghai R."/>
            <person name="Kavagutti S V."/>
        </authorList>
    </citation>
    <scope>NUCLEOTIDE SEQUENCE</scope>
</reference>
<evidence type="ECO:0000259" key="9">
    <source>
        <dbReference type="Pfam" id="PF00909"/>
    </source>
</evidence>
<evidence type="ECO:0000256" key="7">
    <source>
        <dbReference type="ARBA" id="ARBA00023177"/>
    </source>
</evidence>
<evidence type="ECO:0000256" key="4">
    <source>
        <dbReference type="ARBA" id="ARBA00022692"/>
    </source>
</evidence>
<dbReference type="GO" id="GO:0008519">
    <property type="term" value="F:ammonium channel activity"/>
    <property type="evidence" value="ECO:0007669"/>
    <property type="project" value="InterPro"/>
</dbReference>
<evidence type="ECO:0000256" key="8">
    <source>
        <dbReference type="SAM" id="Phobius"/>
    </source>
</evidence>
<feature type="transmembrane region" description="Helical" evidence="8">
    <location>
        <begin position="196"/>
        <end position="217"/>
    </location>
</feature>
<feature type="transmembrane region" description="Helical" evidence="8">
    <location>
        <begin position="18"/>
        <end position="40"/>
    </location>
</feature>
<dbReference type="AlphaFoldDB" id="A0A6J6G3E2"/>
<keyword evidence="6 8" id="KW-0472">Membrane</keyword>
<protein>
    <submittedName>
        <fullName evidence="10">Unannotated protein</fullName>
    </submittedName>
</protein>
<sequence length="486" mass="50270">MNTTATSAFDLFSQNTNLLWIIVGASLVMFMQAGFAMLETGFVRAKNAAHTMAMNIAVFGTGATAFFLVGYALMFGGYSAKIPGFDWGYDHALGSALVGSGHWVFLWKGGFALTGGKFAASGAVAGYFLYMLAFMDTAATIPTGSMAERWKFKSFVLWGFFCGAIYYPLFGAWTWGGGWLSQLGNSLKLGNGYVDFAGSGVVHAVGGVAALTGAAVIGPRIGKYGKNGKARGIPGHSIAMAGAGTLILFFGWFGFNAASTLQIADGQFAVVAANTAIAAALGCVAAMFWVWKRTGKPDPAMIMNGLLAGLVAITASCAFVDPWAAGVIGLIAGIIVVEVVFFVDQKVKIDDPVGAIGVHFANGLWGVLALGIFASGKYGVDALGTGIGWNGTTTHLDSAGSATGVTGVLYGSAGWGQLAAQAIGCLVIIVVMGAISWGFFKLSKVIFKGIRVDSEVEVAGLDVPEMGVLAYPDFAGTHEGLVDESV</sequence>
<comment type="similarity">
    <text evidence="2">Belongs to the ammonia transporter channel (TC 1.A.11.2) family.</text>
</comment>
<organism evidence="10">
    <name type="scientific">freshwater metagenome</name>
    <dbReference type="NCBI Taxonomy" id="449393"/>
    <lineage>
        <taxon>unclassified sequences</taxon>
        <taxon>metagenomes</taxon>
        <taxon>ecological metagenomes</taxon>
    </lineage>
</organism>
<evidence type="ECO:0000256" key="3">
    <source>
        <dbReference type="ARBA" id="ARBA00022448"/>
    </source>
</evidence>
<evidence type="ECO:0000256" key="1">
    <source>
        <dbReference type="ARBA" id="ARBA00004141"/>
    </source>
</evidence>
<evidence type="ECO:0000256" key="2">
    <source>
        <dbReference type="ARBA" id="ARBA00005887"/>
    </source>
</evidence>
<dbReference type="Gene3D" id="1.10.3430.10">
    <property type="entry name" value="Ammonium transporter AmtB like domains"/>
    <property type="match status" value="1"/>
</dbReference>
<gene>
    <name evidence="10" type="ORF">UFOPK1762_01488</name>
</gene>
<evidence type="ECO:0000256" key="6">
    <source>
        <dbReference type="ARBA" id="ARBA00023136"/>
    </source>
</evidence>
<dbReference type="InterPro" id="IPR018047">
    <property type="entry name" value="Ammonium_transpt_CS"/>
</dbReference>
<feature type="transmembrane region" description="Helical" evidence="8">
    <location>
        <begin position="238"/>
        <end position="255"/>
    </location>
</feature>
<feature type="transmembrane region" description="Helical" evidence="8">
    <location>
        <begin position="326"/>
        <end position="343"/>
    </location>
</feature>
<feature type="transmembrane region" description="Helical" evidence="8">
    <location>
        <begin position="355"/>
        <end position="374"/>
    </location>
</feature>
<comment type="subcellular location">
    <subcellularLocation>
        <location evidence="1">Membrane</location>
        <topology evidence="1">Multi-pass membrane protein</topology>
    </subcellularLocation>
</comment>
<dbReference type="Pfam" id="PF00909">
    <property type="entry name" value="Ammonium_transp"/>
    <property type="match status" value="1"/>
</dbReference>
<feature type="transmembrane region" description="Helical" evidence="8">
    <location>
        <begin position="111"/>
        <end position="134"/>
    </location>
</feature>
<dbReference type="PANTHER" id="PTHR11730">
    <property type="entry name" value="AMMONIUM TRANSPORTER"/>
    <property type="match status" value="1"/>
</dbReference>
<feature type="transmembrane region" description="Helical" evidence="8">
    <location>
        <begin position="52"/>
        <end position="74"/>
    </location>
</feature>
<dbReference type="InterPro" id="IPR024041">
    <property type="entry name" value="NH4_transpt_AmtB-like_dom"/>
</dbReference>
<dbReference type="InterPro" id="IPR029020">
    <property type="entry name" value="Ammonium/urea_transptr"/>
</dbReference>
<feature type="domain" description="Ammonium transporter AmtB-like" evidence="9">
    <location>
        <begin position="19"/>
        <end position="471"/>
    </location>
</feature>
<dbReference type="EMBL" id="CAEZTY010000069">
    <property type="protein sequence ID" value="CAB4593734.1"/>
    <property type="molecule type" value="Genomic_DNA"/>
</dbReference>